<accession>A0A2M9Q1R6</accession>
<dbReference type="GO" id="GO:0005886">
    <property type="term" value="C:plasma membrane"/>
    <property type="evidence" value="ECO:0007669"/>
    <property type="project" value="UniProtKB-SubCell"/>
</dbReference>
<keyword evidence="2" id="KW-0813">Transport</keyword>
<comment type="subcellular location">
    <subcellularLocation>
        <location evidence="1">Cell membrane</location>
        <topology evidence="1">Peripheral membrane protein</topology>
    </subcellularLocation>
</comment>
<protein>
    <submittedName>
        <fullName evidence="11">ABC transporter ATP-binding protein</fullName>
    </submittedName>
</protein>
<dbReference type="EMBL" id="PHQY01000661">
    <property type="protein sequence ID" value="PJO42025.1"/>
    <property type="molecule type" value="Genomic_DNA"/>
</dbReference>
<dbReference type="InterPro" id="IPR017871">
    <property type="entry name" value="ABC_transporter-like_CS"/>
</dbReference>
<organism evidence="11 12">
    <name type="scientific">Lysinibacillus xylanilyticus</name>
    <dbReference type="NCBI Taxonomy" id="582475"/>
    <lineage>
        <taxon>Bacteria</taxon>
        <taxon>Bacillati</taxon>
        <taxon>Bacillota</taxon>
        <taxon>Bacilli</taxon>
        <taxon>Bacillales</taxon>
        <taxon>Bacillaceae</taxon>
        <taxon>Lysinibacillus</taxon>
    </lineage>
</organism>
<evidence type="ECO:0000256" key="9">
    <source>
        <dbReference type="ARBA" id="ARBA00023136"/>
    </source>
</evidence>
<evidence type="ECO:0000256" key="3">
    <source>
        <dbReference type="ARBA" id="ARBA00022475"/>
    </source>
</evidence>
<dbReference type="STRING" id="582475.ACZ11_01870"/>
<sequence>MQTAFRMENLSSGYEQVRVFEGLNLTIEEGKVTTIIGPNGCGKSTLLKTIGRILKKQQGTVYLQDQNMQNLSTKEIAKKLAILSQTPIAPGQLKVEELIAYGRYPHRNNVNRLTKKDEEMIEWALKVTNTMEYRNRELSQLSGGQRQRVWLAMALAQETSILLLDEPTTYLDMAHQLEVLEIVKNLNEEHRCTIVMVLHDINHAARYSDHLIAMRQGAVMKTGTPEQILCADVMRNVFNINARIMEDPVTKTPVCYGYDVMKEADK</sequence>
<feature type="domain" description="ABC transporter" evidence="10">
    <location>
        <begin position="5"/>
        <end position="241"/>
    </location>
</feature>
<evidence type="ECO:0000256" key="5">
    <source>
        <dbReference type="ARBA" id="ARBA00022741"/>
    </source>
</evidence>
<dbReference type="PROSITE" id="PS00211">
    <property type="entry name" value="ABC_TRANSPORTER_1"/>
    <property type="match status" value="1"/>
</dbReference>
<keyword evidence="9" id="KW-0472">Membrane</keyword>
<dbReference type="GO" id="GO:0006826">
    <property type="term" value="P:iron ion transport"/>
    <property type="evidence" value="ECO:0007669"/>
    <property type="project" value="UniProtKB-KW"/>
</dbReference>
<dbReference type="PANTHER" id="PTHR42771">
    <property type="entry name" value="IRON(3+)-HYDROXAMATE IMPORT ATP-BINDING PROTEIN FHUC"/>
    <property type="match status" value="1"/>
</dbReference>
<evidence type="ECO:0000256" key="8">
    <source>
        <dbReference type="ARBA" id="ARBA00023065"/>
    </source>
</evidence>
<dbReference type="Gene3D" id="3.40.50.300">
    <property type="entry name" value="P-loop containing nucleotide triphosphate hydrolases"/>
    <property type="match status" value="1"/>
</dbReference>
<dbReference type="InterPro" id="IPR003439">
    <property type="entry name" value="ABC_transporter-like_ATP-bd"/>
</dbReference>
<dbReference type="InterPro" id="IPR027417">
    <property type="entry name" value="P-loop_NTPase"/>
</dbReference>
<dbReference type="CDD" id="cd03214">
    <property type="entry name" value="ABC_Iron-Siderophores_B12_Hemin"/>
    <property type="match status" value="1"/>
</dbReference>
<evidence type="ECO:0000256" key="1">
    <source>
        <dbReference type="ARBA" id="ARBA00004202"/>
    </source>
</evidence>
<dbReference type="GO" id="GO:0016887">
    <property type="term" value="F:ATP hydrolysis activity"/>
    <property type="evidence" value="ECO:0007669"/>
    <property type="project" value="InterPro"/>
</dbReference>
<evidence type="ECO:0000313" key="12">
    <source>
        <dbReference type="Proteomes" id="UP000232101"/>
    </source>
</evidence>
<evidence type="ECO:0000256" key="7">
    <source>
        <dbReference type="ARBA" id="ARBA00023004"/>
    </source>
</evidence>
<keyword evidence="3" id="KW-1003">Cell membrane</keyword>
<evidence type="ECO:0000256" key="2">
    <source>
        <dbReference type="ARBA" id="ARBA00022448"/>
    </source>
</evidence>
<dbReference type="InterPro" id="IPR051535">
    <property type="entry name" value="Siderophore_ABC-ATPase"/>
</dbReference>
<dbReference type="Proteomes" id="UP000232101">
    <property type="component" value="Unassembled WGS sequence"/>
</dbReference>
<evidence type="ECO:0000256" key="6">
    <source>
        <dbReference type="ARBA" id="ARBA00022840"/>
    </source>
</evidence>
<dbReference type="Pfam" id="PF00005">
    <property type="entry name" value="ABC_tran"/>
    <property type="match status" value="1"/>
</dbReference>
<evidence type="ECO:0000256" key="4">
    <source>
        <dbReference type="ARBA" id="ARBA00022496"/>
    </source>
</evidence>
<dbReference type="PROSITE" id="PS50893">
    <property type="entry name" value="ABC_TRANSPORTER_2"/>
    <property type="match status" value="1"/>
</dbReference>
<dbReference type="SUPFAM" id="SSF52540">
    <property type="entry name" value="P-loop containing nucleoside triphosphate hydrolases"/>
    <property type="match status" value="1"/>
</dbReference>
<dbReference type="AlphaFoldDB" id="A0A2M9Q1R6"/>
<name>A0A2M9Q1R6_9BACI</name>
<gene>
    <name evidence="11" type="ORF">CWD94_19760</name>
</gene>
<dbReference type="FunFam" id="3.40.50.300:FF:000134">
    <property type="entry name" value="Iron-enterobactin ABC transporter ATP-binding protein"/>
    <property type="match status" value="1"/>
</dbReference>
<keyword evidence="7" id="KW-0408">Iron</keyword>
<dbReference type="GO" id="GO:0005524">
    <property type="term" value="F:ATP binding"/>
    <property type="evidence" value="ECO:0007669"/>
    <property type="project" value="UniProtKB-KW"/>
</dbReference>
<evidence type="ECO:0000313" key="11">
    <source>
        <dbReference type="EMBL" id="PJO42025.1"/>
    </source>
</evidence>
<proteinExistence type="predicted"/>
<dbReference type="PANTHER" id="PTHR42771:SF4">
    <property type="entry name" value="IRON(3+)-HYDROXAMATE IMPORT ATP-BINDING PROTEIN FHUC"/>
    <property type="match status" value="1"/>
</dbReference>
<reference evidence="11 12" key="1">
    <citation type="submission" date="2017-11" db="EMBL/GenBank/DDBJ databases">
        <title>Bacterial isolate from king chilli rhizosphere.</title>
        <authorList>
            <person name="Takhelmayum P."/>
            <person name="Sarangthem I."/>
        </authorList>
    </citation>
    <scope>NUCLEOTIDE SEQUENCE [LARGE SCALE GENOMIC DNA]</scope>
    <source>
        <strain evidence="12">t26</strain>
    </source>
</reference>
<keyword evidence="8" id="KW-0406">Ion transport</keyword>
<dbReference type="InterPro" id="IPR003593">
    <property type="entry name" value="AAA+_ATPase"/>
</dbReference>
<keyword evidence="6 11" id="KW-0067">ATP-binding</keyword>
<evidence type="ECO:0000259" key="10">
    <source>
        <dbReference type="PROSITE" id="PS50893"/>
    </source>
</evidence>
<comment type="caution">
    <text evidence="11">The sequence shown here is derived from an EMBL/GenBank/DDBJ whole genome shotgun (WGS) entry which is preliminary data.</text>
</comment>
<keyword evidence="4" id="KW-0410">Iron transport</keyword>
<dbReference type="SMART" id="SM00382">
    <property type="entry name" value="AAA"/>
    <property type="match status" value="1"/>
</dbReference>
<keyword evidence="5" id="KW-0547">Nucleotide-binding</keyword>